<feature type="domain" description="Tyrosine specific protein phosphatases" evidence="2">
    <location>
        <begin position="1"/>
        <end position="63"/>
    </location>
</feature>
<evidence type="ECO:0000313" key="3">
    <source>
        <dbReference type="EMBL" id="EFN81753.1"/>
    </source>
</evidence>
<reference evidence="3 4" key="1">
    <citation type="journal article" date="2010" name="Science">
        <title>Genomic comparison of the ants Camponotus floridanus and Harpegnathos saltator.</title>
        <authorList>
            <person name="Bonasio R."/>
            <person name="Zhang G."/>
            <person name="Ye C."/>
            <person name="Mutti N.S."/>
            <person name="Fang X."/>
            <person name="Qin N."/>
            <person name="Donahue G."/>
            <person name="Yang P."/>
            <person name="Li Q."/>
            <person name="Li C."/>
            <person name="Zhang P."/>
            <person name="Huang Z."/>
            <person name="Berger S.L."/>
            <person name="Reinberg D."/>
            <person name="Wang J."/>
            <person name="Liebig J."/>
        </authorList>
    </citation>
    <scope>NUCLEOTIDE SEQUENCE [LARGE SCALE GENOMIC DNA]</scope>
    <source>
        <strain evidence="3 4">R22 G/1</strain>
    </source>
</reference>
<dbReference type="InterPro" id="IPR029021">
    <property type="entry name" value="Prot-tyrosine_phosphatase-like"/>
</dbReference>
<accession>E2BRB8</accession>
<dbReference type="PROSITE" id="PS50056">
    <property type="entry name" value="TYR_PHOSPHATASE_2"/>
    <property type="match status" value="1"/>
</dbReference>
<evidence type="ECO:0000313" key="4">
    <source>
        <dbReference type="Proteomes" id="UP000008237"/>
    </source>
</evidence>
<dbReference type="PROSITE" id="PS00383">
    <property type="entry name" value="TYR_PHOSPHATASE_1"/>
    <property type="match status" value="1"/>
</dbReference>
<dbReference type="Gene3D" id="3.90.190.10">
    <property type="entry name" value="Protein tyrosine phosphatase superfamily"/>
    <property type="match status" value="1"/>
</dbReference>
<dbReference type="PANTHER" id="PTHR10367">
    <property type="entry name" value="MRNA-CAPPING ENZYME"/>
    <property type="match status" value="1"/>
</dbReference>
<dbReference type="InterPro" id="IPR000340">
    <property type="entry name" value="Dual-sp_phosphatase_cat-dom"/>
</dbReference>
<keyword evidence="4" id="KW-1185">Reference proteome</keyword>
<dbReference type="InterPro" id="IPR000387">
    <property type="entry name" value="Tyr_Pase_dom"/>
</dbReference>
<protein>
    <submittedName>
        <fullName evidence="3">Probable tyrosine-protein phosphatase F54C8.4</fullName>
    </submittedName>
</protein>
<dbReference type="AlphaFoldDB" id="E2BRB8"/>
<feature type="compositionally biased region" description="Pro residues" evidence="1">
    <location>
        <begin position="177"/>
        <end position="190"/>
    </location>
</feature>
<proteinExistence type="predicted"/>
<dbReference type="InterPro" id="IPR016130">
    <property type="entry name" value="Tyr_Pase_AS"/>
</dbReference>
<dbReference type="STRING" id="610380.E2BRB8"/>
<sequence length="306" mass="33705">MDDFTSACGEGELIGVHCTHGVNRTGYLICRYLIQQLGWEAQDSLKAFGEARGYPVERDIYLTALKEVQRGEKIDTSKVALTPTSIIETPSTMRKTLKSRSALSLPMGRMGPPGYAMSRRSSANGAPYPLQRYGYHMGPPPGFRPMPPPPSGLPPIPPPMGPPLYGPRPLRYGMPMRPTPPGPPGFPLPSFPLRMPGPSRMSGPPRLPPAGSSSRLPPPKMPPPPPPPPLSRTAVSKLQAQKKKQQIKNGIMERTIRMRRNNAASSRGMPKRYKEQDFTVDTFEENLLTVSNTSRRLSRGRYSQAK</sequence>
<dbReference type="InterPro" id="IPR051029">
    <property type="entry name" value="mRNA_Capping_Enz/RNA_Phosphat"/>
</dbReference>
<dbReference type="PANTHER" id="PTHR10367:SF9">
    <property type="entry name" value="DUAL-SPECIFICITY PHOSPHATASE 11 (RNA_RNP COMPLEX 1-INTERACTING)"/>
    <property type="match status" value="1"/>
</dbReference>
<evidence type="ECO:0000256" key="1">
    <source>
        <dbReference type="SAM" id="MobiDB-lite"/>
    </source>
</evidence>
<organism evidence="4">
    <name type="scientific">Harpegnathos saltator</name>
    <name type="common">Jerdon's jumping ant</name>
    <dbReference type="NCBI Taxonomy" id="610380"/>
    <lineage>
        <taxon>Eukaryota</taxon>
        <taxon>Metazoa</taxon>
        <taxon>Ecdysozoa</taxon>
        <taxon>Arthropoda</taxon>
        <taxon>Hexapoda</taxon>
        <taxon>Insecta</taxon>
        <taxon>Pterygota</taxon>
        <taxon>Neoptera</taxon>
        <taxon>Endopterygota</taxon>
        <taxon>Hymenoptera</taxon>
        <taxon>Apocrita</taxon>
        <taxon>Aculeata</taxon>
        <taxon>Formicoidea</taxon>
        <taxon>Formicidae</taxon>
        <taxon>Ponerinae</taxon>
        <taxon>Ponerini</taxon>
        <taxon>Harpegnathos</taxon>
    </lineage>
</organism>
<evidence type="ECO:0000259" key="2">
    <source>
        <dbReference type="PROSITE" id="PS50056"/>
    </source>
</evidence>
<dbReference type="OrthoDB" id="428974at2759"/>
<dbReference type="EMBL" id="GL449942">
    <property type="protein sequence ID" value="EFN81753.1"/>
    <property type="molecule type" value="Genomic_DNA"/>
</dbReference>
<dbReference type="InParanoid" id="E2BRB8"/>
<dbReference type="SUPFAM" id="SSF52799">
    <property type="entry name" value="(Phosphotyrosine protein) phosphatases II"/>
    <property type="match status" value="1"/>
</dbReference>
<feature type="region of interest" description="Disordered" evidence="1">
    <location>
        <begin position="172"/>
        <end position="273"/>
    </location>
</feature>
<feature type="compositionally biased region" description="Pro residues" evidence="1">
    <location>
        <begin position="216"/>
        <end position="230"/>
    </location>
</feature>
<dbReference type="Proteomes" id="UP000008237">
    <property type="component" value="Unassembled WGS sequence"/>
</dbReference>
<gene>
    <name evidence="3" type="ORF">EAI_14246</name>
</gene>
<name>E2BRB8_HARSA</name>
<dbReference type="GO" id="GO:0004651">
    <property type="term" value="F:polynucleotide 5'-phosphatase activity"/>
    <property type="evidence" value="ECO:0007669"/>
    <property type="project" value="TreeGrafter"/>
</dbReference>
<dbReference type="OMA" id="GHKMDGS"/>
<dbReference type="Pfam" id="PF00782">
    <property type="entry name" value="DSPc"/>
    <property type="match status" value="1"/>
</dbReference>